<dbReference type="SUPFAM" id="SSF55909">
    <property type="entry name" value="Pentein"/>
    <property type="match status" value="1"/>
</dbReference>
<dbReference type="GO" id="GO:0009446">
    <property type="term" value="P:putrescine biosynthetic process"/>
    <property type="evidence" value="ECO:0007669"/>
    <property type="project" value="InterPro"/>
</dbReference>
<dbReference type="Gene3D" id="3.75.10.10">
    <property type="entry name" value="L-arginine/glycine Amidinotransferase, Chain A"/>
    <property type="match status" value="1"/>
</dbReference>
<name>A0A4V2S2F2_9GAMM</name>
<dbReference type="Proteomes" id="UP000294862">
    <property type="component" value="Unassembled WGS sequence"/>
</dbReference>
<organism evidence="2 3">
    <name type="scientific">Dokdonella fugitiva</name>
    <dbReference type="NCBI Taxonomy" id="328517"/>
    <lineage>
        <taxon>Bacteria</taxon>
        <taxon>Pseudomonadati</taxon>
        <taxon>Pseudomonadota</taxon>
        <taxon>Gammaproteobacteria</taxon>
        <taxon>Lysobacterales</taxon>
        <taxon>Rhodanobacteraceae</taxon>
        <taxon>Dokdonella</taxon>
    </lineage>
</organism>
<dbReference type="EMBL" id="SLWQ01000005">
    <property type="protein sequence ID" value="TCO40250.1"/>
    <property type="molecule type" value="Genomic_DNA"/>
</dbReference>
<dbReference type="PANTHER" id="PTHR31377">
    <property type="entry name" value="AGMATINE DEIMINASE-RELATED"/>
    <property type="match status" value="1"/>
</dbReference>
<dbReference type="AlphaFoldDB" id="A0A4V2S2F2"/>
<dbReference type="OrthoDB" id="9808013at2"/>
<dbReference type="GO" id="GO:0004668">
    <property type="term" value="F:protein-arginine deiminase activity"/>
    <property type="evidence" value="ECO:0007669"/>
    <property type="project" value="InterPro"/>
</dbReference>
<reference evidence="2 3" key="1">
    <citation type="journal article" date="2015" name="Stand. Genomic Sci.">
        <title>Genomic Encyclopedia of Bacterial and Archaeal Type Strains, Phase III: the genomes of soil and plant-associated and newly described type strains.</title>
        <authorList>
            <person name="Whitman W.B."/>
            <person name="Woyke T."/>
            <person name="Klenk H.P."/>
            <person name="Zhou Y."/>
            <person name="Lilburn T.G."/>
            <person name="Beck B.J."/>
            <person name="De Vos P."/>
            <person name="Vandamme P."/>
            <person name="Eisen J.A."/>
            <person name="Garrity G."/>
            <person name="Hugenholtz P."/>
            <person name="Kyrpides N.C."/>
        </authorList>
    </citation>
    <scope>NUCLEOTIDE SEQUENCE [LARGE SCALE GENOMIC DNA]</scope>
    <source>
        <strain evidence="2 3">A3</strain>
    </source>
</reference>
<protein>
    <submittedName>
        <fullName evidence="2">Agmatine/peptidylarginine deiminase</fullName>
    </submittedName>
</protein>
<proteinExistence type="predicted"/>
<sequence>MASSLRLPAEWEPQAGVIIAWPHADTDWGPRLARIERAYVGLAAAIARFEPLVVCVADAKVRARATTLLADAGVDAGRLRCVEVPYDDTWLRDSGPLTLAGAGRFQLLDFRFTGWGGKYEGSRDDALVETLHARGLFGSAERRRIDWALEGGAIEVDGRGSLLTTWRCLHQRHPQMSRAEMDALLRDAFAVERVLWLEHGYLEGDDTDAHIDTLARYAPGDAIVLQTCDDAADPHHAELGRMREEIAALRTPDGRPYRLHELPWARAIVDGGRRLAASYANYLVVDGGVVMPAYGDPSDAAAARVIAAAHPGREIVAVDARELIWQNGSVHCLTMQLPAGVLAT</sequence>
<keyword evidence="3" id="KW-1185">Reference proteome</keyword>
<dbReference type="GO" id="GO:0047632">
    <property type="term" value="F:agmatine deiminase activity"/>
    <property type="evidence" value="ECO:0007669"/>
    <property type="project" value="TreeGrafter"/>
</dbReference>
<evidence type="ECO:0000256" key="1">
    <source>
        <dbReference type="ARBA" id="ARBA00022801"/>
    </source>
</evidence>
<accession>A0A4V2S2F2</accession>
<gene>
    <name evidence="2" type="ORF">EV148_10544</name>
</gene>
<evidence type="ECO:0000313" key="2">
    <source>
        <dbReference type="EMBL" id="TCO40250.1"/>
    </source>
</evidence>
<dbReference type="InterPro" id="IPR007466">
    <property type="entry name" value="Peptidyl-Arg-deiminase_porph"/>
</dbReference>
<dbReference type="PANTHER" id="PTHR31377:SF0">
    <property type="entry name" value="AGMATINE DEIMINASE-RELATED"/>
    <property type="match status" value="1"/>
</dbReference>
<comment type="caution">
    <text evidence="2">The sequence shown here is derived from an EMBL/GenBank/DDBJ whole genome shotgun (WGS) entry which is preliminary data.</text>
</comment>
<dbReference type="Pfam" id="PF04371">
    <property type="entry name" value="PAD_porph"/>
    <property type="match status" value="1"/>
</dbReference>
<dbReference type="RefSeq" id="WP_131997605.1">
    <property type="nucleotide sequence ID" value="NZ_JACGXM010000003.1"/>
</dbReference>
<keyword evidence="1" id="KW-0378">Hydrolase</keyword>
<evidence type="ECO:0000313" key="3">
    <source>
        <dbReference type="Proteomes" id="UP000294862"/>
    </source>
</evidence>